<evidence type="ECO:0000313" key="1">
    <source>
        <dbReference type="EMBL" id="VEL12466.1"/>
    </source>
</evidence>
<keyword evidence="2" id="KW-1185">Reference proteome</keyword>
<accession>A0A448WIA9</accession>
<dbReference type="AlphaFoldDB" id="A0A448WIA9"/>
<gene>
    <name evidence="1" type="ORF">PXEA_LOCUS5906</name>
</gene>
<comment type="caution">
    <text evidence="1">The sequence shown here is derived from an EMBL/GenBank/DDBJ whole genome shotgun (WGS) entry which is preliminary data.</text>
</comment>
<organism evidence="1 2">
    <name type="scientific">Protopolystoma xenopodis</name>
    <dbReference type="NCBI Taxonomy" id="117903"/>
    <lineage>
        <taxon>Eukaryota</taxon>
        <taxon>Metazoa</taxon>
        <taxon>Spiralia</taxon>
        <taxon>Lophotrochozoa</taxon>
        <taxon>Platyhelminthes</taxon>
        <taxon>Monogenea</taxon>
        <taxon>Polyopisthocotylea</taxon>
        <taxon>Polystomatidea</taxon>
        <taxon>Polystomatidae</taxon>
        <taxon>Protopolystoma</taxon>
    </lineage>
</organism>
<protein>
    <submittedName>
        <fullName evidence="1">Uncharacterized protein</fullName>
    </submittedName>
</protein>
<dbReference type="Proteomes" id="UP000784294">
    <property type="component" value="Unassembled WGS sequence"/>
</dbReference>
<sequence>MVLQASSCRTGCIRDLKHVSLCSIDVERSPDHGYSPPGQPISPTLSNRKLPSSILLHNLKETQAHKHTYIHTHIY</sequence>
<dbReference type="EMBL" id="CAAALY010014838">
    <property type="protein sequence ID" value="VEL12466.1"/>
    <property type="molecule type" value="Genomic_DNA"/>
</dbReference>
<evidence type="ECO:0000313" key="2">
    <source>
        <dbReference type="Proteomes" id="UP000784294"/>
    </source>
</evidence>
<name>A0A448WIA9_9PLAT</name>
<reference evidence="1" key="1">
    <citation type="submission" date="2018-11" db="EMBL/GenBank/DDBJ databases">
        <authorList>
            <consortium name="Pathogen Informatics"/>
        </authorList>
    </citation>
    <scope>NUCLEOTIDE SEQUENCE</scope>
</reference>
<proteinExistence type="predicted"/>